<evidence type="ECO:0000313" key="1">
    <source>
        <dbReference type="EMBL" id="GHB68124.1"/>
    </source>
</evidence>
<protein>
    <recommendedName>
        <fullName evidence="3">NADP-dependent oxidoreductase domain-containing protein</fullName>
    </recommendedName>
</protein>
<sequence>MARSVREVYDEYAAAGRLRVPLAAWRWATGCGLVPSADAGRGLWSREVVEAADAEQVRAALRGPMGVGVATEKLTRRWGCRCRFCGRRPRRSTAS</sequence>
<dbReference type="EMBL" id="BMVP01000008">
    <property type="protein sequence ID" value="GHB68124.1"/>
    <property type="molecule type" value="Genomic_DNA"/>
</dbReference>
<reference evidence="2" key="1">
    <citation type="journal article" date="2019" name="Int. J. Syst. Evol. Microbiol.">
        <title>The Global Catalogue of Microorganisms (GCM) 10K type strain sequencing project: providing services to taxonomists for standard genome sequencing and annotation.</title>
        <authorList>
            <consortium name="The Broad Institute Genomics Platform"/>
            <consortium name="The Broad Institute Genome Sequencing Center for Infectious Disease"/>
            <person name="Wu L."/>
            <person name="Ma J."/>
        </authorList>
    </citation>
    <scope>NUCLEOTIDE SEQUENCE [LARGE SCALE GENOMIC DNA]</scope>
    <source>
        <strain evidence="2">JCM 4738</strain>
    </source>
</reference>
<evidence type="ECO:0000313" key="2">
    <source>
        <dbReference type="Proteomes" id="UP000642673"/>
    </source>
</evidence>
<keyword evidence="2" id="KW-1185">Reference proteome</keyword>
<dbReference type="Proteomes" id="UP000642673">
    <property type="component" value="Unassembled WGS sequence"/>
</dbReference>
<accession>A0ABQ3EW83</accession>
<comment type="caution">
    <text evidence="1">The sequence shown here is derived from an EMBL/GenBank/DDBJ whole genome shotgun (WGS) entry which is preliminary data.</text>
</comment>
<name>A0ABQ3EW83_9ACTN</name>
<proteinExistence type="predicted"/>
<organism evidence="1 2">
    <name type="scientific">Streptomyces cirratus</name>
    <dbReference type="NCBI Taxonomy" id="68187"/>
    <lineage>
        <taxon>Bacteria</taxon>
        <taxon>Bacillati</taxon>
        <taxon>Actinomycetota</taxon>
        <taxon>Actinomycetes</taxon>
        <taxon>Kitasatosporales</taxon>
        <taxon>Streptomycetaceae</taxon>
        <taxon>Streptomyces</taxon>
    </lineage>
</organism>
<evidence type="ECO:0008006" key="3">
    <source>
        <dbReference type="Google" id="ProtNLM"/>
    </source>
</evidence>
<gene>
    <name evidence="1" type="ORF">GCM10010347_42810</name>
</gene>